<name>A0ABV2D4P1_9SPHN</name>
<evidence type="ECO:0000259" key="1">
    <source>
        <dbReference type="Pfam" id="PF01261"/>
    </source>
</evidence>
<dbReference type="InterPro" id="IPR013022">
    <property type="entry name" value="Xyl_isomerase-like_TIM-brl"/>
</dbReference>
<feature type="domain" description="Xylose isomerase-like TIM barrel" evidence="1">
    <location>
        <begin position="22"/>
        <end position="254"/>
    </location>
</feature>
<keyword evidence="3" id="KW-1185">Reference proteome</keyword>
<reference evidence="2 3" key="1">
    <citation type="submission" date="2024-07" db="EMBL/GenBank/DDBJ databases">
        <title>Novosphingobium kalidii RD2P27.</title>
        <authorList>
            <person name="Sun J.-Q."/>
        </authorList>
    </citation>
    <scope>NUCLEOTIDE SEQUENCE [LARGE SCALE GENOMIC DNA]</scope>
    <source>
        <strain evidence="2 3">RD2P27</strain>
    </source>
</reference>
<dbReference type="InterPro" id="IPR050312">
    <property type="entry name" value="IolE/XylAMocC-like"/>
</dbReference>
<sequence length="269" mass="29035">MHPRVCLHQVAFMGQSTTAFVAFCREAGIGWMTMVNPHLLGPGVLDEAEAALAPGGPRPMTLNQPFAQFPDIERDTGEAAKRLNEAIEAAARLSAPQLYIVTGGRGSLDWEDAAQRLTRLIAPCRELAEARGVRLLVENANPFNADIHIAHTIEDTVRLAEMADIGVCIDLGACWYEGDLKAKFTRAMPLTHLVQVSDYVLGDRSTPSRAVPGDGAVPLERQIGWLLEAGYEGVFDLELVGPRIESEGAAGASRRAAENLSEILERLGA</sequence>
<dbReference type="RefSeq" id="WP_353985330.1">
    <property type="nucleotide sequence ID" value="NZ_JBEWLY010000024.1"/>
</dbReference>
<dbReference type="Pfam" id="PF01261">
    <property type="entry name" value="AP_endonuc_2"/>
    <property type="match status" value="1"/>
</dbReference>
<accession>A0ABV2D4P1</accession>
<evidence type="ECO:0000313" key="2">
    <source>
        <dbReference type="EMBL" id="MET1756835.1"/>
    </source>
</evidence>
<proteinExistence type="predicted"/>
<comment type="caution">
    <text evidence="2">The sequence shown here is derived from an EMBL/GenBank/DDBJ whole genome shotgun (WGS) entry which is preliminary data.</text>
</comment>
<dbReference type="SUPFAM" id="SSF51658">
    <property type="entry name" value="Xylose isomerase-like"/>
    <property type="match status" value="1"/>
</dbReference>
<evidence type="ECO:0000313" key="3">
    <source>
        <dbReference type="Proteomes" id="UP001548713"/>
    </source>
</evidence>
<keyword evidence="2" id="KW-0413">Isomerase</keyword>
<dbReference type="PANTHER" id="PTHR12110">
    <property type="entry name" value="HYDROXYPYRUVATE ISOMERASE"/>
    <property type="match status" value="1"/>
</dbReference>
<protein>
    <submittedName>
        <fullName evidence="2">Sugar phosphate isomerase/epimerase family protein</fullName>
    </submittedName>
</protein>
<dbReference type="Proteomes" id="UP001548713">
    <property type="component" value="Unassembled WGS sequence"/>
</dbReference>
<dbReference type="GO" id="GO:0016853">
    <property type="term" value="F:isomerase activity"/>
    <property type="evidence" value="ECO:0007669"/>
    <property type="project" value="UniProtKB-KW"/>
</dbReference>
<gene>
    <name evidence="2" type="ORF">ABVV53_15420</name>
</gene>
<dbReference type="EMBL" id="JBEWLY010000024">
    <property type="protein sequence ID" value="MET1756835.1"/>
    <property type="molecule type" value="Genomic_DNA"/>
</dbReference>
<dbReference type="InterPro" id="IPR036237">
    <property type="entry name" value="Xyl_isomerase-like_sf"/>
</dbReference>
<organism evidence="2 3">
    <name type="scientific">Novosphingobium kalidii</name>
    <dbReference type="NCBI Taxonomy" id="3230299"/>
    <lineage>
        <taxon>Bacteria</taxon>
        <taxon>Pseudomonadati</taxon>
        <taxon>Pseudomonadota</taxon>
        <taxon>Alphaproteobacteria</taxon>
        <taxon>Sphingomonadales</taxon>
        <taxon>Sphingomonadaceae</taxon>
        <taxon>Novosphingobium</taxon>
    </lineage>
</organism>
<dbReference type="Gene3D" id="3.20.20.150">
    <property type="entry name" value="Divalent-metal-dependent TIM barrel enzymes"/>
    <property type="match status" value="1"/>
</dbReference>